<dbReference type="GO" id="GO:0006508">
    <property type="term" value="P:proteolysis"/>
    <property type="evidence" value="ECO:0007669"/>
    <property type="project" value="UniProtKB-KW"/>
</dbReference>
<proteinExistence type="predicted"/>
<feature type="compositionally biased region" description="Polar residues" evidence="10">
    <location>
        <begin position="1732"/>
        <end position="1742"/>
    </location>
</feature>
<evidence type="ECO:0000313" key="16">
    <source>
        <dbReference type="Proteomes" id="UP001153269"/>
    </source>
</evidence>
<evidence type="ECO:0000313" key="15">
    <source>
        <dbReference type="EMBL" id="CAB1436401.1"/>
    </source>
</evidence>
<comment type="caution">
    <text evidence="15">The sequence shown here is derived from an EMBL/GenBank/DDBJ whole genome shotgun (WGS) entry which is preliminary data.</text>
</comment>
<dbReference type="PANTHER" id="PTHR24255:SF38">
    <property type="entry name" value="MANNAN-BINDING LECTIN SERINE PROTEASE 1-LIKE"/>
    <property type="match status" value="1"/>
</dbReference>
<feature type="domain" description="CUB" evidence="12">
    <location>
        <begin position="938"/>
        <end position="1050"/>
    </location>
</feature>
<keyword evidence="11" id="KW-1133">Transmembrane helix</keyword>
<feature type="compositionally biased region" description="Low complexity" evidence="10">
    <location>
        <begin position="1845"/>
        <end position="1870"/>
    </location>
</feature>
<gene>
    <name evidence="15" type="ORF">PLEPLA_LOCUS24434</name>
</gene>
<dbReference type="Proteomes" id="UP001153269">
    <property type="component" value="Unassembled WGS sequence"/>
</dbReference>
<dbReference type="PROSITE" id="PS50240">
    <property type="entry name" value="TRYPSIN_DOM"/>
    <property type="match status" value="2"/>
</dbReference>
<feature type="region of interest" description="Disordered" evidence="10">
    <location>
        <begin position="1786"/>
        <end position="1889"/>
    </location>
</feature>
<dbReference type="GO" id="GO:0004252">
    <property type="term" value="F:serine-type endopeptidase activity"/>
    <property type="evidence" value="ECO:0007669"/>
    <property type="project" value="InterPro"/>
</dbReference>
<dbReference type="InterPro" id="IPR000198">
    <property type="entry name" value="RhoGAP_dom"/>
</dbReference>
<feature type="compositionally biased region" description="Basic residues" evidence="10">
    <location>
        <begin position="1657"/>
        <end position="1666"/>
    </location>
</feature>
<dbReference type="InterPro" id="IPR000859">
    <property type="entry name" value="CUB_dom"/>
</dbReference>
<feature type="region of interest" description="Disordered" evidence="10">
    <location>
        <begin position="286"/>
        <end position="312"/>
    </location>
</feature>
<keyword evidence="1" id="KW-0768">Sushi</keyword>
<dbReference type="InterPro" id="IPR018114">
    <property type="entry name" value="TRYPSIN_HIS"/>
</dbReference>
<organism evidence="15 16">
    <name type="scientific">Pleuronectes platessa</name>
    <name type="common">European plaice</name>
    <dbReference type="NCBI Taxonomy" id="8262"/>
    <lineage>
        <taxon>Eukaryota</taxon>
        <taxon>Metazoa</taxon>
        <taxon>Chordata</taxon>
        <taxon>Craniata</taxon>
        <taxon>Vertebrata</taxon>
        <taxon>Euteleostomi</taxon>
        <taxon>Actinopterygii</taxon>
        <taxon>Neopterygii</taxon>
        <taxon>Teleostei</taxon>
        <taxon>Neoteleostei</taxon>
        <taxon>Acanthomorphata</taxon>
        <taxon>Carangaria</taxon>
        <taxon>Pleuronectiformes</taxon>
        <taxon>Pleuronectoidei</taxon>
        <taxon>Pleuronectidae</taxon>
        <taxon>Pleuronectes</taxon>
    </lineage>
</organism>
<dbReference type="PROSITE" id="PS01180">
    <property type="entry name" value="CUB"/>
    <property type="match status" value="6"/>
</dbReference>
<keyword evidence="4" id="KW-0677">Repeat</keyword>
<feature type="domain" description="Peptidase S1" evidence="14">
    <location>
        <begin position="567"/>
        <end position="810"/>
    </location>
</feature>
<dbReference type="GO" id="GO:0005615">
    <property type="term" value="C:extracellular space"/>
    <property type="evidence" value="ECO:0007669"/>
    <property type="project" value="TreeGrafter"/>
</dbReference>
<dbReference type="FunFam" id="2.40.10.10:FF:000003">
    <property type="entry name" value="Transmembrane serine protease 3"/>
    <property type="match status" value="1"/>
</dbReference>
<keyword evidence="2 9" id="KW-0645">Protease</keyword>
<name>A0A9N7YR09_PLEPL</name>
<dbReference type="PROSITE" id="PS00134">
    <property type="entry name" value="TRYPSIN_HIS"/>
    <property type="match status" value="2"/>
</dbReference>
<evidence type="ECO:0000256" key="11">
    <source>
        <dbReference type="SAM" id="Phobius"/>
    </source>
</evidence>
<dbReference type="PROSITE" id="PS50238">
    <property type="entry name" value="RHOGAP"/>
    <property type="match status" value="1"/>
</dbReference>
<feature type="region of interest" description="Disordered" evidence="10">
    <location>
        <begin position="1611"/>
        <end position="1678"/>
    </location>
</feature>
<dbReference type="PROSITE" id="PS00135">
    <property type="entry name" value="TRYPSIN_SER"/>
    <property type="match status" value="1"/>
</dbReference>
<evidence type="ECO:0000259" key="13">
    <source>
        <dbReference type="PROSITE" id="PS50238"/>
    </source>
</evidence>
<evidence type="ECO:0000256" key="6">
    <source>
        <dbReference type="ARBA" id="ARBA00022825"/>
    </source>
</evidence>
<dbReference type="InterPro" id="IPR043504">
    <property type="entry name" value="Peptidase_S1_PA_chymotrypsin"/>
</dbReference>
<dbReference type="CDD" id="cd00190">
    <property type="entry name" value="Tryp_SPc"/>
    <property type="match status" value="2"/>
</dbReference>
<evidence type="ECO:0000256" key="7">
    <source>
        <dbReference type="ARBA" id="ARBA00023157"/>
    </source>
</evidence>
<evidence type="ECO:0000256" key="5">
    <source>
        <dbReference type="ARBA" id="ARBA00022801"/>
    </source>
</evidence>
<dbReference type="SUPFAM" id="SSF50494">
    <property type="entry name" value="Trypsin-like serine proteases"/>
    <property type="match status" value="2"/>
</dbReference>
<dbReference type="InterPro" id="IPR008936">
    <property type="entry name" value="Rho_GTPase_activation_prot"/>
</dbReference>
<dbReference type="InterPro" id="IPR001314">
    <property type="entry name" value="Peptidase_S1A"/>
</dbReference>
<feature type="domain" description="CUB" evidence="12">
    <location>
        <begin position="357"/>
        <end position="398"/>
    </location>
</feature>
<dbReference type="EMBL" id="CADEAL010001890">
    <property type="protein sequence ID" value="CAB1436401.1"/>
    <property type="molecule type" value="Genomic_DNA"/>
</dbReference>
<evidence type="ECO:0000256" key="1">
    <source>
        <dbReference type="ARBA" id="ARBA00022659"/>
    </source>
</evidence>
<dbReference type="InterPro" id="IPR033116">
    <property type="entry name" value="TRYPSIN_SER"/>
</dbReference>
<feature type="compositionally biased region" description="Polar residues" evidence="10">
    <location>
        <begin position="1835"/>
        <end position="1844"/>
    </location>
</feature>
<dbReference type="InterPro" id="IPR001254">
    <property type="entry name" value="Trypsin_dom"/>
</dbReference>
<feature type="domain" description="Rho-GAP" evidence="13">
    <location>
        <begin position="1397"/>
        <end position="1585"/>
    </location>
</feature>
<dbReference type="Pfam" id="PF00431">
    <property type="entry name" value="CUB"/>
    <property type="match status" value="5"/>
</dbReference>
<dbReference type="FunFam" id="2.60.120.290:FF:000005">
    <property type="entry name" value="Procollagen C-endopeptidase enhancer 1"/>
    <property type="match status" value="2"/>
</dbReference>
<dbReference type="SUPFAM" id="SSF48350">
    <property type="entry name" value="GTPase activation domain, GAP"/>
    <property type="match status" value="1"/>
</dbReference>
<feature type="domain" description="Peptidase S1" evidence="14">
    <location>
        <begin position="1089"/>
        <end position="1344"/>
    </location>
</feature>
<dbReference type="Gene3D" id="2.40.10.10">
    <property type="entry name" value="Trypsin-like serine proteases"/>
    <property type="match status" value="2"/>
</dbReference>
<evidence type="ECO:0000256" key="4">
    <source>
        <dbReference type="ARBA" id="ARBA00022737"/>
    </source>
</evidence>
<dbReference type="SMART" id="SM00042">
    <property type="entry name" value="CUB"/>
    <property type="match status" value="5"/>
</dbReference>
<feature type="compositionally biased region" description="Basic and acidic residues" evidence="10">
    <location>
        <begin position="1786"/>
        <end position="1798"/>
    </location>
</feature>
<comment type="caution">
    <text evidence="8">Lacks conserved residue(s) required for the propagation of feature annotation.</text>
</comment>
<evidence type="ECO:0000256" key="9">
    <source>
        <dbReference type="RuleBase" id="RU363034"/>
    </source>
</evidence>
<feature type="domain" description="CUB" evidence="12">
    <location>
        <begin position="821"/>
        <end position="931"/>
    </location>
</feature>
<dbReference type="GO" id="GO:0009566">
    <property type="term" value="P:fertilization"/>
    <property type="evidence" value="ECO:0007669"/>
    <property type="project" value="UniProtKB-ARBA"/>
</dbReference>
<accession>A0A9N7YR09</accession>
<feature type="domain" description="CUB" evidence="12">
    <location>
        <begin position="409"/>
        <end position="527"/>
    </location>
</feature>
<dbReference type="SMART" id="SM00324">
    <property type="entry name" value="RhoGAP"/>
    <property type="match status" value="1"/>
</dbReference>
<dbReference type="InterPro" id="IPR009003">
    <property type="entry name" value="Peptidase_S1_PA"/>
</dbReference>
<dbReference type="FunFam" id="2.40.10.10:FF:000165">
    <property type="entry name" value="Trypsin-like serine protease"/>
    <property type="match status" value="1"/>
</dbReference>
<keyword evidence="11" id="KW-0472">Membrane</keyword>
<dbReference type="Pfam" id="PF00089">
    <property type="entry name" value="Trypsin"/>
    <property type="match status" value="2"/>
</dbReference>
<protein>
    <submittedName>
        <fullName evidence="15">Uncharacterized protein</fullName>
    </submittedName>
</protein>
<dbReference type="Gene3D" id="1.10.555.10">
    <property type="entry name" value="Rho GTPase activation protein"/>
    <property type="match status" value="1"/>
</dbReference>
<dbReference type="PROSITE" id="PS51257">
    <property type="entry name" value="PROKAR_LIPOPROTEIN"/>
    <property type="match status" value="1"/>
</dbReference>
<dbReference type="PANTHER" id="PTHR24255">
    <property type="entry name" value="COMPLEMENT COMPONENT 1, S SUBCOMPONENT-RELATED"/>
    <property type="match status" value="1"/>
</dbReference>
<keyword evidence="3" id="KW-0732">Signal</keyword>
<dbReference type="SUPFAM" id="SSF49854">
    <property type="entry name" value="Spermadhesin, CUB domain"/>
    <property type="match status" value="6"/>
</dbReference>
<dbReference type="GO" id="GO:0007165">
    <property type="term" value="P:signal transduction"/>
    <property type="evidence" value="ECO:0007669"/>
    <property type="project" value="InterPro"/>
</dbReference>
<feature type="compositionally biased region" description="Basic and acidic residues" evidence="10">
    <location>
        <begin position="1816"/>
        <end position="1829"/>
    </location>
</feature>
<feature type="region of interest" description="Disordered" evidence="10">
    <location>
        <begin position="1705"/>
        <end position="1747"/>
    </location>
</feature>
<evidence type="ECO:0000256" key="3">
    <source>
        <dbReference type="ARBA" id="ARBA00022729"/>
    </source>
</evidence>
<feature type="domain" description="CUB" evidence="12">
    <location>
        <begin position="50"/>
        <end position="160"/>
    </location>
</feature>
<feature type="transmembrane region" description="Helical" evidence="11">
    <location>
        <begin position="20"/>
        <end position="39"/>
    </location>
</feature>
<feature type="domain" description="CUB" evidence="12">
    <location>
        <begin position="171"/>
        <end position="282"/>
    </location>
</feature>
<dbReference type="SMART" id="SM00020">
    <property type="entry name" value="Tryp_SPc"/>
    <property type="match status" value="2"/>
</dbReference>
<keyword evidence="6 9" id="KW-0720">Serine protease</keyword>
<keyword evidence="5 9" id="KW-0378">Hydrolase</keyword>
<dbReference type="FunFam" id="2.60.120.290:FF:000013">
    <property type="entry name" value="Membrane frizzled-related protein"/>
    <property type="match status" value="3"/>
</dbReference>
<keyword evidence="16" id="KW-1185">Reference proteome</keyword>
<dbReference type="PRINTS" id="PR00722">
    <property type="entry name" value="CHYMOTRYPSIN"/>
</dbReference>
<reference evidence="15" key="1">
    <citation type="submission" date="2020-03" db="EMBL/GenBank/DDBJ databases">
        <authorList>
            <person name="Weist P."/>
        </authorList>
    </citation>
    <scope>NUCLEOTIDE SEQUENCE</scope>
</reference>
<evidence type="ECO:0000256" key="10">
    <source>
        <dbReference type="SAM" id="MobiDB-lite"/>
    </source>
</evidence>
<dbReference type="Pfam" id="PF00620">
    <property type="entry name" value="RhoGAP"/>
    <property type="match status" value="1"/>
</dbReference>
<keyword evidence="11" id="KW-0812">Transmembrane</keyword>
<evidence type="ECO:0000256" key="2">
    <source>
        <dbReference type="ARBA" id="ARBA00022670"/>
    </source>
</evidence>
<evidence type="ECO:0000259" key="14">
    <source>
        <dbReference type="PROSITE" id="PS50240"/>
    </source>
</evidence>
<dbReference type="Gene3D" id="2.60.120.290">
    <property type="entry name" value="Spermadhesin, CUB domain"/>
    <property type="match status" value="6"/>
</dbReference>
<dbReference type="InterPro" id="IPR035914">
    <property type="entry name" value="Sperma_CUB_dom_sf"/>
</dbReference>
<evidence type="ECO:0000256" key="8">
    <source>
        <dbReference type="PROSITE-ProRule" id="PRU00059"/>
    </source>
</evidence>
<dbReference type="CDD" id="cd00041">
    <property type="entry name" value="CUB"/>
    <property type="match status" value="5"/>
</dbReference>
<feature type="compositionally biased region" description="Pro residues" evidence="10">
    <location>
        <begin position="293"/>
        <end position="309"/>
    </location>
</feature>
<evidence type="ECO:0000259" key="12">
    <source>
        <dbReference type="PROSITE" id="PS01180"/>
    </source>
</evidence>
<sequence>MDLEKGRGRSKGLSTLEKCLIFLFVAMTGACIGLVVVYFTDKADSPTDIEGESVSCPESLGTFTSWNYPNSYDNGKSCTWQITVDPDKVIQLWFEEFALEETMLCSADFVTLRDSLGIIGEYCGYTKPQPSVSLTNHLSVYFDTNDRKTDQGFKAHYKAVAPGLASEIAGAGGFLQGDQGDLMTPHFPEKNYLNGALYQWRITVPEGEKVRLTFTSFDLVLEACADFVQVYDGDKAGSSSMGKFCGGEIPKPVLSSSNTMVVRFKSDNTLTSKGFKATYTKSSLPPVVVPTTTKPPPTATPRPTTPQPPTSSEQLVEDFRVQRIAGQAADHVNWPSQERLDNAKRTNWSSQMSTVFLGTHCGNILPPVVVSASETLSVTFQSDSRLTDRGFSAKWEAVYPEDITEIQGCGVSSKEETGVIKSQNWPMNYKANSECMWNIALPQRKNITLKFTDFDLEAKDFLSSKCFDNIVVYDLDGSTNELIQKHGPFCGTTLPQTIQTRGGRLVVRFNSDLFTEAKGFRAYWSTNPSLPAPTEPPAQPNPWDTITIDWPTTCGKPAIPPTVMSRIVNGEPAKAHSWPWQVSMQVWPASRPEPTFFHTCGGTLIHKNWVLTAAHCFINYADELQRWRMCLGKHNLTYTEPSERCFRVSGIYRHEGFKYPTVPTVEFDIALVRLDGEAVTSSEIGYACLPSEEEVLSKDKMCYATGWGDETGDSLNAKVAEALNQVALPVVPYDTCKRMDYWWFQVKTSMICCGYTLPDELKSVCQDNAGGPWEVHGITSFGPIGCIMDKKPSVFTRSSAYLPWIQNVIRRDMYNKHTSGCGGAKDLTGTGGSISSMGYPGSYSNKAQCQWNIRAPVGKLVHLHFHNFSLEESQLCLNDKVSLSDRLGTLGTFCSNAAPKDLVSDGESLHISFSSNDKVVDTGFMASWKAVDPAVAPCGGSFSSAQGEITSPNWPSHYQAQSVCTWRITIPSAKSVHVAFTHFELQAMNVLGNCVDYVEVFSGESMASSGRFCGSSPPLAMTIPGNVVVIRFLSNGATQQKGFRAYWTTDASVVPTLPPPPNPWDNITISWPKDCGNPAVKPSTATTRVVNGVEAVPHSWPWQVSMQATIVPPKPYMHGCGGSLIHEEWVLTAAHCFMLPLNKPAQWRMCLGKHHMNNSMDVPSAQKCYMVDSIIKHEGFVFEQNTSDITNDIALVHLAEPVNMTKEISPVCLPEPGVVMPAGRSCIVTGWGDEKGSLIPQVAKKLNQASLPVVDFETCSKPEYWSDILRPSMICAGYESPDELKSACQGDSGGPLVCTAAGANPTWEVHGIVSFGPLGCIQDKKPSVFTRVSAFSDWITDNIKKRFALYGRMGAGALTICHNKTAVQVKEDMKKMVQIPMLRPRMLSAKHTKLFGASLFELRQRGLVEDGVPLVVQRMVEHLNKHALQQEGLFRVNGNVRAVETLKQRLEGGEDVDLLSESDTCTVASLLKRYLRELPEALVDSTVQQALIQHYQECGEDGSWSDMRDLLQQLPDVHFSLLRYLCYFLTLVECNHKDNLMTALNLATVFGPSVFHVAPGFEAMKDQNICNKLMLKLIQNYNSIFEGDKEKEGCSDEPSTLIIDEEAHVTETDTKKAPSHLNAKTPTPVPRTKAGKKDVPENVPGPLSKSTSNTSKPRSRRKKVKKGKSDSMPDVVLQPSRSVIPRSFPIVLPLSSELRSLSPEAMETTPVTLARRVTPDPASRPSHPDVSPSGSMEAVSSSQEEERPISPFYMSNHLSPVHCRPDVVNFLDRTIRSAVEQHLFDVDPERDQSSKECELTSPKVTPTARQRRRHQREQQEEGLRQRERNGAASITADTNKENIPSSCSSSSGSVGEDAGSGSSSVDSQGGPTARTERTPKPRKSKHSPTLLLLKDHRDAHTVKECVDERPATKAHGYISDWVWDFKKRWSSFSSTGKIKFAR</sequence>
<keyword evidence="7" id="KW-1015">Disulfide bond</keyword>